<sequence>MSVDQKSSSQGPTSEHSQKHLNHSSPALEKSKVVAIDDEPPPPPPIPGRIGRKKRNLDTFLEELKRGHESRTHGSSSHGTDSAGRESRLPMSHELGGGSRLSSEELATTTNLFIRNLCPQVNEEMLCKLFARYGPIGSVKIMWPRTPEEHDRNRNSGFVSYMSRSDAEEALKHLNGHTLIGYSIQLGWGKMVPLPPEPIYVLEKHEDTPPSGLPFNAQIPKVPTQDNPRCLAEVHVHIPTDPRMCRIIHRTIERVLVYGPAFEALLMDHEWQNPDFQFLFTNESPLHIYYRWKLFSLLQGDRHSVWRTEPFQMVISGPLWVPPEIPFNESLSLSSDSELESKELEERDKAPKGALSRRAKLRFRYLLLQLDPSRRSILHAMIFAVEHADAAEQ</sequence>
<evidence type="ECO:0000256" key="1">
    <source>
        <dbReference type="PROSITE-ProRule" id="PRU00176"/>
    </source>
</evidence>
<feature type="region of interest" description="Disordered" evidence="2">
    <location>
        <begin position="1"/>
        <end position="102"/>
    </location>
</feature>
<evidence type="ECO:0000313" key="6">
    <source>
        <dbReference type="Proteomes" id="UP001150925"/>
    </source>
</evidence>
<dbReference type="Pfam" id="PF00076">
    <property type="entry name" value="RRM_1"/>
    <property type="match status" value="1"/>
</dbReference>
<dbReference type="InterPro" id="IPR035009">
    <property type="entry name" value="SR140_RRM"/>
</dbReference>
<dbReference type="GO" id="GO:0003723">
    <property type="term" value="F:RNA binding"/>
    <property type="evidence" value="ECO:0007669"/>
    <property type="project" value="UniProtKB-UniRule"/>
</dbReference>
<keyword evidence="6" id="KW-1185">Reference proteome</keyword>
<proteinExistence type="predicted"/>
<dbReference type="CDD" id="cd12223">
    <property type="entry name" value="RRM_SR140"/>
    <property type="match status" value="1"/>
</dbReference>
<dbReference type="Gene3D" id="1.10.10.790">
    <property type="entry name" value="Surp module"/>
    <property type="match status" value="1"/>
</dbReference>
<dbReference type="AlphaFoldDB" id="A0A9W8DYU5"/>
<dbReference type="Pfam" id="PF01805">
    <property type="entry name" value="Surp"/>
    <property type="match status" value="1"/>
</dbReference>
<dbReference type="Proteomes" id="UP001150925">
    <property type="component" value="Unassembled WGS sequence"/>
</dbReference>
<evidence type="ECO:0000259" key="3">
    <source>
        <dbReference type="PROSITE" id="PS50102"/>
    </source>
</evidence>
<dbReference type="InterPro" id="IPR035979">
    <property type="entry name" value="RBD_domain_sf"/>
</dbReference>
<dbReference type="OrthoDB" id="377209at2759"/>
<dbReference type="InterPro" id="IPR000504">
    <property type="entry name" value="RRM_dom"/>
</dbReference>
<protein>
    <recommendedName>
        <fullName evidence="7">RRM domain-containing protein</fullName>
    </recommendedName>
</protein>
<name>A0A9W8DYU5_9FUNG</name>
<feature type="compositionally biased region" description="Basic and acidic residues" evidence="2">
    <location>
        <begin position="62"/>
        <end position="72"/>
    </location>
</feature>
<dbReference type="SUPFAM" id="SSF54928">
    <property type="entry name" value="RNA-binding domain, RBD"/>
    <property type="match status" value="1"/>
</dbReference>
<dbReference type="PROSITE" id="PS50102">
    <property type="entry name" value="RRM"/>
    <property type="match status" value="1"/>
</dbReference>
<accession>A0A9W8DYU5</accession>
<dbReference type="InterPro" id="IPR000061">
    <property type="entry name" value="Surp"/>
</dbReference>
<dbReference type="Gene3D" id="3.30.70.330">
    <property type="match status" value="1"/>
</dbReference>
<dbReference type="SMART" id="SM00360">
    <property type="entry name" value="RRM"/>
    <property type="match status" value="1"/>
</dbReference>
<evidence type="ECO:0008006" key="7">
    <source>
        <dbReference type="Google" id="ProtNLM"/>
    </source>
</evidence>
<dbReference type="PANTHER" id="PTHR23140:SF0">
    <property type="entry name" value="U2 SNRNP-ASSOCIATED SURP MOTIF-CONTAINING PROTEIN"/>
    <property type="match status" value="1"/>
</dbReference>
<feature type="non-terminal residue" evidence="5">
    <location>
        <position position="393"/>
    </location>
</feature>
<dbReference type="EMBL" id="JANBPY010003162">
    <property type="protein sequence ID" value="KAJ1952544.1"/>
    <property type="molecule type" value="Genomic_DNA"/>
</dbReference>
<dbReference type="GO" id="GO:0005634">
    <property type="term" value="C:nucleus"/>
    <property type="evidence" value="ECO:0007669"/>
    <property type="project" value="TreeGrafter"/>
</dbReference>
<reference evidence="5" key="1">
    <citation type="submission" date="2022-07" db="EMBL/GenBank/DDBJ databases">
        <title>Phylogenomic reconstructions and comparative analyses of Kickxellomycotina fungi.</title>
        <authorList>
            <person name="Reynolds N.K."/>
            <person name="Stajich J.E."/>
            <person name="Barry K."/>
            <person name="Grigoriev I.V."/>
            <person name="Crous P."/>
            <person name="Smith M.E."/>
        </authorList>
    </citation>
    <scope>NUCLEOTIDE SEQUENCE</scope>
    <source>
        <strain evidence="5">RSA 1196</strain>
    </source>
</reference>
<organism evidence="5 6">
    <name type="scientific">Dispira parvispora</name>
    <dbReference type="NCBI Taxonomy" id="1520584"/>
    <lineage>
        <taxon>Eukaryota</taxon>
        <taxon>Fungi</taxon>
        <taxon>Fungi incertae sedis</taxon>
        <taxon>Zoopagomycota</taxon>
        <taxon>Kickxellomycotina</taxon>
        <taxon>Dimargaritomycetes</taxon>
        <taxon>Dimargaritales</taxon>
        <taxon>Dimargaritaceae</taxon>
        <taxon>Dispira</taxon>
    </lineage>
</organism>
<dbReference type="PANTHER" id="PTHR23140">
    <property type="entry name" value="RNA PROCESSING PROTEIN LD23810P"/>
    <property type="match status" value="1"/>
</dbReference>
<dbReference type="PROSITE" id="PS50128">
    <property type="entry name" value="SURP"/>
    <property type="match status" value="1"/>
</dbReference>
<gene>
    <name evidence="5" type="ORF">IWQ62_006198</name>
</gene>
<dbReference type="InterPro" id="IPR035967">
    <property type="entry name" value="SWAP/Surp_sf"/>
</dbReference>
<keyword evidence="1" id="KW-0694">RNA-binding</keyword>
<dbReference type="InterPro" id="IPR012677">
    <property type="entry name" value="Nucleotide-bd_a/b_plait_sf"/>
</dbReference>
<evidence type="ECO:0000313" key="5">
    <source>
        <dbReference type="EMBL" id="KAJ1952544.1"/>
    </source>
</evidence>
<dbReference type="InterPro" id="IPR051485">
    <property type="entry name" value="SR-CTD_assoc_factor"/>
</dbReference>
<evidence type="ECO:0000256" key="2">
    <source>
        <dbReference type="SAM" id="MobiDB-lite"/>
    </source>
</evidence>
<dbReference type="SMART" id="SM00648">
    <property type="entry name" value="SWAP"/>
    <property type="match status" value="1"/>
</dbReference>
<feature type="domain" description="RRM" evidence="3">
    <location>
        <begin position="110"/>
        <end position="191"/>
    </location>
</feature>
<dbReference type="SUPFAM" id="SSF109905">
    <property type="entry name" value="Surp module (SWAP domain)"/>
    <property type="match status" value="1"/>
</dbReference>
<dbReference type="GO" id="GO:0006396">
    <property type="term" value="P:RNA processing"/>
    <property type="evidence" value="ECO:0007669"/>
    <property type="project" value="InterPro"/>
</dbReference>
<comment type="caution">
    <text evidence="5">The sequence shown here is derived from an EMBL/GenBank/DDBJ whole genome shotgun (WGS) entry which is preliminary data.</text>
</comment>
<feature type="compositionally biased region" description="Polar residues" evidence="2">
    <location>
        <begin position="1"/>
        <end position="15"/>
    </location>
</feature>
<feature type="domain" description="SURP motif" evidence="4">
    <location>
        <begin position="247"/>
        <end position="290"/>
    </location>
</feature>
<evidence type="ECO:0000259" key="4">
    <source>
        <dbReference type="PROSITE" id="PS50128"/>
    </source>
</evidence>